<organism evidence="1 2">
    <name type="scientific">Aromia moschata</name>
    <dbReference type="NCBI Taxonomy" id="1265417"/>
    <lineage>
        <taxon>Eukaryota</taxon>
        <taxon>Metazoa</taxon>
        <taxon>Ecdysozoa</taxon>
        <taxon>Arthropoda</taxon>
        <taxon>Hexapoda</taxon>
        <taxon>Insecta</taxon>
        <taxon>Pterygota</taxon>
        <taxon>Neoptera</taxon>
        <taxon>Endopterygota</taxon>
        <taxon>Coleoptera</taxon>
        <taxon>Polyphaga</taxon>
        <taxon>Cucujiformia</taxon>
        <taxon>Chrysomeloidea</taxon>
        <taxon>Cerambycidae</taxon>
        <taxon>Cerambycinae</taxon>
        <taxon>Callichromatini</taxon>
        <taxon>Aromia</taxon>
    </lineage>
</organism>
<dbReference type="EMBL" id="JAPWTK010000035">
    <property type="protein sequence ID" value="KAJ8955825.1"/>
    <property type="molecule type" value="Genomic_DNA"/>
</dbReference>
<evidence type="ECO:0000313" key="1">
    <source>
        <dbReference type="EMBL" id="KAJ8955825.1"/>
    </source>
</evidence>
<proteinExistence type="predicted"/>
<reference evidence="1" key="1">
    <citation type="journal article" date="2023" name="Insect Mol. Biol.">
        <title>Genome sequencing provides insights into the evolution of gene families encoding plant cell wall-degrading enzymes in longhorned beetles.</title>
        <authorList>
            <person name="Shin N.R."/>
            <person name="Okamura Y."/>
            <person name="Kirsch R."/>
            <person name="Pauchet Y."/>
        </authorList>
    </citation>
    <scope>NUCLEOTIDE SEQUENCE</scope>
    <source>
        <strain evidence="1">AMC_N1</strain>
    </source>
</reference>
<accession>A0AAV8YY49</accession>
<dbReference type="Proteomes" id="UP001162162">
    <property type="component" value="Unassembled WGS sequence"/>
</dbReference>
<dbReference type="AlphaFoldDB" id="A0AAV8YY49"/>
<evidence type="ECO:0000313" key="2">
    <source>
        <dbReference type="Proteomes" id="UP001162162"/>
    </source>
</evidence>
<protein>
    <submittedName>
        <fullName evidence="1">Uncharacterized protein</fullName>
    </submittedName>
</protein>
<keyword evidence="2" id="KW-1185">Reference proteome</keyword>
<sequence length="115" mass="12900">MVPEYEVVPVQHVRKRSVPDETENLIDHGETAEKAEKPYEKEKMLDVNKKNLRLKAFGRPISLSLVPNEGLLKKGKLKIWTIEPNATAQHGVEYVELPEVLSTAAEGKATIAALW</sequence>
<gene>
    <name evidence="1" type="ORF">NQ318_005368</name>
</gene>
<name>A0AAV8YY49_9CUCU</name>
<comment type="caution">
    <text evidence="1">The sequence shown here is derived from an EMBL/GenBank/DDBJ whole genome shotgun (WGS) entry which is preliminary data.</text>
</comment>